<dbReference type="PANTHER" id="PTHR30287">
    <property type="entry name" value="MEMBRANE COMPONENT OF PREDICTED ABC SUPERFAMILY METABOLITE UPTAKE TRANSPORTER"/>
    <property type="match status" value="1"/>
</dbReference>
<dbReference type="PANTHER" id="PTHR30287:SF1">
    <property type="entry name" value="INNER MEMBRANE PROTEIN"/>
    <property type="match status" value="1"/>
</dbReference>
<reference evidence="9 10" key="1">
    <citation type="submission" date="2023-02" db="EMBL/GenBank/DDBJ databases">
        <title>Genome sequence of Lentisphaera profundi SAORIC-696.</title>
        <authorList>
            <person name="Kim e."/>
            <person name="Cho J.-C."/>
            <person name="Choi A."/>
            <person name="Kang I."/>
        </authorList>
    </citation>
    <scope>NUCLEOTIDE SEQUENCE [LARGE SCALE GENOMIC DNA]</scope>
    <source>
        <strain evidence="9 10">SAORIC-696</strain>
    </source>
</reference>
<keyword evidence="10" id="KW-1185">Reference proteome</keyword>
<feature type="transmembrane region" description="Helical" evidence="6">
    <location>
        <begin position="293"/>
        <end position="321"/>
    </location>
</feature>
<comment type="subcellular location">
    <subcellularLocation>
        <location evidence="1">Cell membrane</location>
        <topology evidence="1">Multi-pass membrane protein</topology>
    </subcellularLocation>
</comment>
<dbReference type="EMBL" id="CP117811">
    <property type="protein sequence ID" value="WDE96140.1"/>
    <property type="molecule type" value="Genomic_DNA"/>
</dbReference>
<gene>
    <name evidence="9" type="ORF">PQO03_10485</name>
</gene>
<evidence type="ECO:0000259" key="7">
    <source>
        <dbReference type="Pfam" id="PF02687"/>
    </source>
</evidence>
<feature type="transmembrane region" description="Helical" evidence="6">
    <location>
        <begin position="465"/>
        <end position="484"/>
    </location>
</feature>
<evidence type="ECO:0000256" key="2">
    <source>
        <dbReference type="ARBA" id="ARBA00022475"/>
    </source>
</evidence>
<feature type="domain" description="ABC3 transporter permease C-terminal" evidence="7">
    <location>
        <begin position="718"/>
        <end position="830"/>
    </location>
</feature>
<dbReference type="InterPro" id="IPR025857">
    <property type="entry name" value="MacB_PCD"/>
</dbReference>
<organism evidence="9 10">
    <name type="scientific">Lentisphaera profundi</name>
    <dbReference type="NCBI Taxonomy" id="1658616"/>
    <lineage>
        <taxon>Bacteria</taxon>
        <taxon>Pseudomonadati</taxon>
        <taxon>Lentisphaerota</taxon>
        <taxon>Lentisphaeria</taxon>
        <taxon>Lentisphaerales</taxon>
        <taxon>Lentisphaeraceae</taxon>
        <taxon>Lentisphaera</taxon>
    </lineage>
</organism>
<feature type="transmembrane region" description="Helical" evidence="6">
    <location>
        <begin position="245"/>
        <end position="272"/>
    </location>
</feature>
<keyword evidence="4 6" id="KW-1133">Transmembrane helix</keyword>
<evidence type="ECO:0000313" key="9">
    <source>
        <dbReference type="EMBL" id="WDE96140.1"/>
    </source>
</evidence>
<feature type="transmembrane region" description="Helical" evidence="6">
    <location>
        <begin position="389"/>
        <end position="408"/>
    </location>
</feature>
<evidence type="ECO:0000313" key="10">
    <source>
        <dbReference type="Proteomes" id="UP001214250"/>
    </source>
</evidence>
<evidence type="ECO:0000256" key="4">
    <source>
        <dbReference type="ARBA" id="ARBA00022989"/>
    </source>
</evidence>
<keyword evidence="2" id="KW-1003">Cell membrane</keyword>
<evidence type="ECO:0000256" key="5">
    <source>
        <dbReference type="ARBA" id="ARBA00023136"/>
    </source>
</evidence>
<dbReference type="Pfam" id="PF12704">
    <property type="entry name" value="MacB_PCD"/>
    <property type="match status" value="1"/>
</dbReference>
<feature type="transmembrane region" description="Helical" evidence="6">
    <location>
        <begin position="714"/>
        <end position="735"/>
    </location>
</feature>
<keyword evidence="5 6" id="KW-0472">Membrane</keyword>
<sequence>MAKREWHSEKKHLKLYLICISIGIASLVSIHSFSTTVRASIDEQSRSLLGADLTLKSRFPFDPQWLDELDSKMSTPLQEWRFAGMAKFLNSSQAPRLIQVRALPKNYPLYGEMKSTPSGGANFLNDKQCLVEASLLLQYQAKIGDEIRLGQSTFTIAAQLDSLPGESGALSELAPRIIIPFSDIESTQLIAFGSRVQYLRHFVFKEEGPNEKLVADIKAQADLNAVRVETSVSRQERIRKISSNLFSFLNISAILSLVLGAIGVGSAIHVYVSKQLKNAAILKCLGAQSSQVFSVYLLQVLLLGILGSSLGVCLGIAIQFLLPQVIGQFLPFEIAVSINPFSMLLGLVSGTLITALAALPSLQKLIELNPSQGLRPETISYQTNNKFKIIFYLLCTLSLMGLSIISSTNPKTGFLSACVLLVIILSLSVCAKGFLLSIKKLFPHFLPFTLRQGLKNLYRPNNQSHILIISLGAGVFVISLLFLLRENLLYQVNKTSKETAPNFVLFDIQHDQSKDLKQLLEKSGVPIIQDVPIIDLRLRKINGLKIKEIIANRDKLPKDQRSPLWTLTRTYRCTYQNKILDTEKLIQGNFVPHFSGDFESERIPVSIEEGMMERLNLKIGDTVDFELSGIELPCTISSVREVEWMQMRPNFFFVFPEGPLNDAPQMQVIVSRSSDPILTNKLQSSINTKFPNISFLDLSLVIQTLTSLLDKLSLTIRFMAGFSILTGFVILISTLKLSQNQRQKESVLLKIMGASQRQIRKILIAEFLSLAILSANIGCFIAYACNHLIGHFVFDNTPPFNINILLLANLSLMIITLCIGYLSSKEIFNAPSLETLRQN</sequence>
<protein>
    <submittedName>
        <fullName evidence="9">ABC transporter permease</fullName>
    </submittedName>
</protein>
<name>A0ABY7VPP6_9BACT</name>
<feature type="transmembrane region" description="Helical" evidence="6">
    <location>
        <begin position="12"/>
        <end position="33"/>
    </location>
</feature>
<feature type="domain" description="ABC3 transporter permease C-terminal" evidence="7">
    <location>
        <begin position="251"/>
        <end position="370"/>
    </location>
</feature>
<feature type="transmembrane region" description="Helical" evidence="6">
    <location>
        <begin position="341"/>
        <end position="359"/>
    </location>
</feature>
<dbReference type="InterPro" id="IPR003838">
    <property type="entry name" value="ABC3_permease_C"/>
</dbReference>
<feature type="transmembrane region" description="Helical" evidence="6">
    <location>
        <begin position="414"/>
        <end position="435"/>
    </location>
</feature>
<evidence type="ECO:0000256" key="1">
    <source>
        <dbReference type="ARBA" id="ARBA00004651"/>
    </source>
</evidence>
<dbReference type="Pfam" id="PF02687">
    <property type="entry name" value="FtsX"/>
    <property type="match status" value="2"/>
</dbReference>
<dbReference type="InterPro" id="IPR038766">
    <property type="entry name" value="Membrane_comp_ABC_pdt"/>
</dbReference>
<evidence type="ECO:0000259" key="8">
    <source>
        <dbReference type="Pfam" id="PF12704"/>
    </source>
</evidence>
<proteinExistence type="predicted"/>
<evidence type="ECO:0000256" key="3">
    <source>
        <dbReference type="ARBA" id="ARBA00022692"/>
    </source>
</evidence>
<dbReference type="RefSeq" id="WP_274150199.1">
    <property type="nucleotide sequence ID" value="NZ_CP117811.1"/>
</dbReference>
<accession>A0ABY7VPP6</accession>
<feature type="domain" description="MacB-like periplasmic core" evidence="8">
    <location>
        <begin position="15"/>
        <end position="195"/>
    </location>
</feature>
<evidence type="ECO:0000256" key="6">
    <source>
        <dbReference type="SAM" id="Phobius"/>
    </source>
</evidence>
<feature type="transmembrane region" description="Helical" evidence="6">
    <location>
        <begin position="762"/>
        <end position="784"/>
    </location>
</feature>
<keyword evidence="3 6" id="KW-0812">Transmembrane</keyword>
<dbReference type="Proteomes" id="UP001214250">
    <property type="component" value="Chromosome 1"/>
</dbReference>
<feature type="transmembrane region" description="Helical" evidence="6">
    <location>
        <begin position="804"/>
        <end position="822"/>
    </location>
</feature>